<dbReference type="InterPro" id="IPR012132">
    <property type="entry name" value="GMC_OxRdtase"/>
</dbReference>
<dbReference type="AlphaFoldDB" id="A0AA40BQ20"/>
<keyword evidence="4" id="KW-1185">Reference proteome</keyword>
<proteinExistence type="inferred from homology"/>
<comment type="similarity">
    <text evidence="1">Belongs to the GMC oxidoreductase family.</text>
</comment>
<gene>
    <name evidence="3" type="ORF">B0T18DRAFT_394478</name>
</gene>
<evidence type="ECO:0000313" key="3">
    <source>
        <dbReference type="EMBL" id="KAK0738133.1"/>
    </source>
</evidence>
<dbReference type="GO" id="GO:0050660">
    <property type="term" value="F:flavin adenine dinucleotide binding"/>
    <property type="evidence" value="ECO:0007669"/>
    <property type="project" value="InterPro"/>
</dbReference>
<dbReference type="InterPro" id="IPR007867">
    <property type="entry name" value="GMC_OxRtase_C"/>
</dbReference>
<dbReference type="PANTHER" id="PTHR11552">
    <property type="entry name" value="GLUCOSE-METHANOL-CHOLINE GMC OXIDOREDUCTASE"/>
    <property type="match status" value="1"/>
</dbReference>
<name>A0AA40BQ20_9PEZI</name>
<dbReference type="EMBL" id="JAUKUD010000007">
    <property type="protein sequence ID" value="KAK0738133.1"/>
    <property type="molecule type" value="Genomic_DNA"/>
</dbReference>
<dbReference type="GO" id="GO:0016614">
    <property type="term" value="F:oxidoreductase activity, acting on CH-OH group of donors"/>
    <property type="evidence" value="ECO:0007669"/>
    <property type="project" value="InterPro"/>
</dbReference>
<accession>A0AA40BQ20</accession>
<evidence type="ECO:0000256" key="1">
    <source>
        <dbReference type="ARBA" id="ARBA00010790"/>
    </source>
</evidence>
<dbReference type="InterPro" id="IPR036188">
    <property type="entry name" value="FAD/NAD-bd_sf"/>
</dbReference>
<reference evidence="3" key="1">
    <citation type="submission" date="2023-06" db="EMBL/GenBank/DDBJ databases">
        <title>Genome-scale phylogeny and comparative genomics of the fungal order Sordariales.</title>
        <authorList>
            <consortium name="Lawrence Berkeley National Laboratory"/>
            <person name="Hensen N."/>
            <person name="Bonometti L."/>
            <person name="Westerberg I."/>
            <person name="Brannstrom I.O."/>
            <person name="Guillou S."/>
            <person name="Cros-Aarteil S."/>
            <person name="Calhoun S."/>
            <person name="Haridas S."/>
            <person name="Kuo A."/>
            <person name="Mondo S."/>
            <person name="Pangilinan J."/>
            <person name="Riley R."/>
            <person name="LaButti K."/>
            <person name="Andreopoulos B."/>
            <person name="Lipzen A."/>
            <person name="Chen C."/>
            <person name="Yanf M."/>
            <person name="Daum C."/>
            <person name="Ng V."/>
            <person name="Clum A."/>
            <person name="Steindorff A."/>
            <person name="Ohm R."/>
            <person name="Martin F."/>
            <person name="Silar P."/>
            <person name="Natvig D."/>
            <person name="Lalanne C."/>
            <person name="Gautier V."/>
            <person name="Ament-velasquez S.L."/>
            <person name="Kruys A."/>
            <person name="Hutchinson M.I."/>
            <person name="Powell A.J."/>
            <person name="Barry K."/>
            <person name="Miller A.N."/>
            <person name="Grigoriev I.V."/>
            <person name="Debuchy R."/>
            <person name="Gladieux P."/>
            <person name="Thoren M.H."/>
            <person name="Johannesson H."/>
        </authorList>
    </citation>
    <scope>NUCLEOTIDE SEQUENCE</scope>
    <source>
        <strain evidence="3">SMH3187-1</strain>
    </source>
</reference>
<protein>
    <submittedName>
        <fullName evidence="3">GMC oxidoreductase-domain-containing protein</fullName>
    </submittedName>
</protein>
<dbReference type="Pfam" id="PF05199">
    <property type="entry name" value="GMC_oxred_C"/>
    <property type="match status" value="1"/>
</dbReference>
<feature type="domain" description="Glucose-methanol-choline oxidoreductase C-terminal" evidence="2">
    <location>
        <begin position="106"/>
        <end position="188"/>
    </location>
</feature>
<sequence>MYKVLLSFTATSLNSLFWYHQKRANVPDLPGVISITEPLPETALTLGRARQVNNAVWRRGSLRHACLPWSPTPRRPLGLETPWAIGTTAWAFLLHPLSRGTVRLDPADEISPGAAIQGDPALVEYIRDQSILSFMHPCCTAAMLPKSNGGVVGPDLKVHGLEGLRVVDMSVKPSLPGTHRSATAYTVGEKAADIIIKQWSNGR</sequence>
<dbReference type="Gene3D" id="3.50.50.60">
    <property type="entry name" value="FAD/NAD(P)-binding domain"/>
    <property type="match status" value="1"/>
</dbReference>
<dbReference type="SUPFAM" id="SSF54373">
    <property type="entry name" value="FAD-linked reductases, C-terminal domain"/>
    <property type="match status" value="1"/>
</dbReference>
<comment type="caution">
    <text evidence="3">The sequence shown here is derived from an EMBL/GenBank/DDBJ whole genome shotgun (WGS) entry which is preliminary data.</text>
</comment>
<evidence type="ECO:0000313" key="4">
    <source>
        <dbReference type="Proteomes" id="UP001172155"/>
    </source>
</evidence>
<dbReference type="PANTHER" id="PTHR11552:SF115">
    <property type="entry name" value="DEHYDROGENASE XPTC-RELATED"/>
    <property type="match status" value="1"/>
</dbReference>
<dbReference type="Proteomes" id="UP001172155">
    <property type="component" value="Unassembled WGS sequence"/>
</dbReference>
<organism evidence="3 4">
    <name type="scientific">Schizothecium vesticola</name>
    <dbReference type="NCBI Taxonomy" id="314040"/>
    <lineage>
        <taxon>Eukaryota</taxon>
        <taxon>Fungi</taxon>
        <taxon>Dikarya</taxon>
        <taxon>Ascomycota</taxon>
        <taxon>Pezizomycotina</taxon>
        <taxon>Sordariomycetes</taxon>
        <taxon>Sordariomycetidae</taxon>
        <taxon>Sordariales</taxon>
        <taxon>Schizotheciaceae</taxon>
        <taxon>Schizothecium</taxon>
    </lineage>
</organism>
<dbReference type="GO" id="GO:0044550">
    <property type="term" value="P:secondary metabolite biosynthetic process"/>
    <property type="evidence" value="ECO:0007669"/>
    <property type="project" value="TreeGrafter"/>
</dbReference>
<dbReference type="SUPFAM" id="SSF51905">
    <property type="entry name" value="FAD/NAD(P)-binding domain"/>
    <property type="match status" value="1"/>
</dbReference>
<evidence type="ECO:0000259" key="2">
    <source>
        <dbReference type="Pfam" id="PF05199"/>
    </source>
</evidence>
<dbReference type="Gene3D" id="3.30.560.10">
    <property type="entry name" value="Glucose Oxidase, domain 3"/>
    <property type="match status" value="1"/>
</dbReference>